<comment type="subcellular location">
    <subcellularLocation>
        <location evidence="1">Secreted</location>
    </subcellularLocation>
</comment>
<evidence type="ECO:0000256" key="2">
    <source>
        <dbReference type="ARBA" id="ARBA00010112"/>
    </source>
</evidence>
<evidence type="ECO:0000313" key="8">
    <source>
        <dbReference type="WBParaSite" id="HPLM_0002124201-mRNA-1"/>
    </source>
</evidence>
<dbReference type="InterPro" id="IPR038479">
    <property type="entry name" value="Transthyretin-like_sf"/>
</dbReference>
<keyword evidence="7" id="KW-1185">Reference proteome</keyword>
<reference evidence="8" key="1">
    <citation type="submission" date="2017-02" db="UniProtKB">
        <authorList>
            <consortium name="WormBaseParasite"/>
        </authorList>
    </citation>
    <scope>IDENTIFICATION</scope>
</reference>
<dbReference type="Proteomes" id="UP000268014">
    <property type="component" value="Unassembled WGS sequence"/>
</dbReference>
<protein>
    <submittedName>
        <fullName evidence="8">Transthyretin-like family protein</fullName>
    </submittedName>
</protein>
<dbReference type="OrthoDB" id="5772718at2759"/>
<sequence length="277" mass="31656">MNFWRTFLIYAFLCLGVCWAMRKQGVAVRGTLKCGPIAMNHTKVRIVDIDYGIDPDDTLDEQRTDEQGRFEVSGTTHELTPIDPVLYIWHECLDEQTPCSRKLRFEIPKKFIHNGNPTPEQWLDIGVLNLEGVLKCGAVPAKNAKVRIVDLDTGPDPDDTLDEKRTDHVGRFEVSGTTHEMTSIDPVLYIWHDCLDEQHPCLRKMKFVIPKKFIHDGNPKPEQWVDIGVFMMAIRNQSSGWISVFIHDGNPKPEQWVDIGVLNLEGSFDNEGRECIN</sequence>
<proteinExistence type="inferred from homology"/>
<evidence type="ECO:0000313" key="6">
    <source>
        <dbReference type="EMBL" id="VDO88634.1"/>
    </source>
</evidence>
<dbReference type="AlphaFoldDB" id="A0A0N4XA47"/>
<organism evidence="8">
    <name type="scientific">Haemonchus placei</name>
    <name type="common">Barber's pole worm</name>
    <dbReference type="NCBI Taxonomy" id="6290"/>
    <lineage>
        <taxon>Eukaryota</taxon>
        <taxon>Metazoa</taxon>
        <taxon>Ecdysozoa</taxon>
        <taxon>Nematoda</taxon>
        <taxon>Chromadorea</taxon>
        <taxon>Rhabditida</taxon>
        <taxon>Rhabditina</taxon>
        <taxon>Rhabditomorpha</taxon>
        <taxon>Strongyloidea</taxon>
        <taxon>Trichostrongylidae</taxon>
        <taxon>Haemonchus</taxon>
    </lineage>
</organism>
<dbReference type="InterPro" id="IPR001534">
    <property type="entry name" value="Transthyretin-like"/>
</dbReference>
<accession>A0A0N4XA47</accession>
<dbReference type="PANTHER" id="PTHR21700">
    <property type="entry name" value="TRANSTHYRETIN-LIKE FAMILY PROTEIN-RELATED"/>
    <property type="match status" value="1"/>
</dbReference>
<dbReference type="Gene3D" id="2.60.40.3330">
    <property type="match status" value="2"/>
</dbReference>
<evidence type="ECO:0000256" key="4">
    <source>
        <dbReference type="ARBA" id="ARBA00022729"/>
    </source>
</evidence>
<name>A0A0N4XA47_HAEPC</name>
<dbReference type="Pfam" id="PF01060">
    <property type="entry name" value="TTR-52"/>
    <property type="match status" value="2"/>
</dbReference>
<feature type="chain" id="PRO_5043124457" evidence="5">
    <location>
        <begin position="21"/>
        <end position="277"/>
    </location>
</feature>
<dbReference type="EMBL" id="UZAF01023136">
    <property type="protein sequence ID" value="VDO88634.1"/>
    <property type="molecule type" value="Genomic_DNA"/>
</dbReference>
<dbReference type="GO" id="GO:0005576">
    <property type="term" value="C:extracellular region"/>
    <property type="evidence" value="ECO:0007669"/>
    <property type="project" value="UniProtKB-SubCell"/>
</dbReference>
<evidence type="ECO:0000256" key="3">
    <source>
        <dbReference type="ARBA" id="ARBA00022525"/>
    </source>
</evidence>
<reference evidence="6 7" key="2">
    <citation type="submission" date="2018-11" db="EMBL/GenBank/DDBJ databases">
        <authorList>
            <consortium name="Pathogen Informatics"/>
        </authorList>
    </citation>
    <scope>NUCLEOTIDE SEQUENCE [LARGE SCALE GENOMIC DNA]</scope>
    <source>
        <strain evidence="6 7">MHpl1</strain>
    </source>
</reference>
<comment type="similarity">
    <text evidence="2">Belongs to the nematode transthyretin-like family.</text>
</comment>
<evidence type="ECO:0000256" key="1">
    <source>
        <dbReference type="ARBA" id="ARBA00004613"/>
    </source>
</evidence>
<dbReference type="PANTHER" id="PTHR21700:SF6">
    <property type="entry name" value="TRANSTHYRETIN-LIKE FAMILY PROTEIN"/>
    <property type="match status" value="1"/>
</dbReference>
<feature type="signal peptide" evidence="5">
    <location>
        <begin position="1"/>
        <end position="20"/>
    </location>
</feature>
<dbReference type="WBParaSite" id="HPLM_0002124201-mRNA-1">
    <property type="protein sequence ID" value="HPLM_0002124201-mRNA-1"/>
    <property type="gene ID" value="HPLM_0002124201"/>
</dbReference>
<gene>
    <name evidence="6" type="ORF">HPLM_LOCUS21230</name>
</gene>
<dbReference type="GO" id="GO:0009986">
    <property type="term" value="C:cell surface"/>
    <property type="evidence" value="ECO:0007669"/>
    <property type="project" value="InterPro"/>
</dbReference>
<dbReference type="OMA" id="GTTHEMT"/>
<evidence type="ECO:0000256" key="5">
    <source>
        <dbReference type="SAM" id="SignalP"/>
    </source>
</evidence>
<keyword evidence="3" id="KW-0964">Secreted</keyword>
<keyword evidence="4 5" id="KW-0732">Signal</keyword>
<evidence type="ECO:0000313" key="7">
    <source>
        <dbReference type="Proteomes" id="UP000268014"/>
    </source>
</evidence>